<reference evidence="9" key="2">
    <citation type="journal article" date="2015" name="Data Brief">
        <title>Shoot transcriptome of the giant reed, Arundo donax.</title>
        <authorList>
            <person name="Barrero R.A."/>
            <person name="Guerrero F.D."/>
            <person name="Moolhuijzen P."/>
            <person name="Goolsby J.A."/>
            <person name="Tidwell J."/>
            <person name="Bellgard S.E."/>
            <person name="Bellgard M.I."/>
        </authorList>
    </citation>
    <scope>NUCLEOTIDE SEQUENCE</scope>
    <source>
        <tissue evidence="9">Shoot tissue taken approximately 20 cm above the soil surface</tissue>
    </source>
</reference>
<evidence type="ECO:0000259" key="8">
    <source>
        <dbReference type="PROSITE" id="PS50850"/>
    </source>
</evidence>
<keyword evidence="4 7" id="KW-0812">Transmembrane</keyword>
<evidence type="ECO:0000256" key="1">
    <source>
        <dbReference type="ARBA" id="ARBA00004141"/>
    </source>
</evidence>
<dbReference type="Pfam" id="PF00083">
    <property type="entry name" value="Sugar_tr"/>
    <property type="match status" value="1"/>
</dbReference>
<evidence type="ECO:0000256" key="2">
    <source>
        <dbReference type="ARBA" id="ARBA00010992"/>
    </source>
</evidence>
<dbReference type="PANTHER" id="PTHR23500">
    <property type="entry name" value="SOLUTE CARRIER FAMILY 2, FACILITATED GLUCOSE TRANSPORTER"/>
    <property type="match status" value="1"/>
</dbReference>
<evidence type="ECO:0000256" key="4">
    <source>
        <dbReference type="ARBA" id="ARBA00022692"/>
    </source>
</evidence>
<keyword evidence="6 7" id="KW-0472">Membrane</keyword>
<proteinExistence type="inferred from homology"/>
<dbReference type="PROSITE" id="PS50850">
    <property type="entry name" value="MFS"/>
    <property type="match status" value="1"/>
</dbReference>
<evidence type="ECO:0000256" key="3">
    <source>
        <dbReference type="ARBA" id="ARBA00022448"/>
    </source>
</evidence>
<dbReference type="InterPro" id="IPR005828">
    <property type="entry name" value="MFS_sugar_transport-like"/>
</dbReference>
<evidence type="ECO:0000256" key="5">
    <source>
        <dbReference type="ARBA" id="ARBA00022989"/>
    </source>
</evidence>
<organism evidence="9">
    <name type="scientific">Arundo donax</name>
    <name type="common">Giant reed</name>
    <name type="synonym">Donax arundinaceus</name>
    <dbReference type="NCBI Taxonomy" id="35708"/>
    <lineage>
        <taxon>Eukaryota</taxon>
        <taxon>Viridiplantae</taxon>
        <taxon>Streptophyta</taxon>
        <taxon>Embryophyta</taxon>
        <taxon>Tracheophyta</taxon>
        <taxon>Spermatophyta</taxon>
        <taxon>Magnoliopsida</taxon>
        <taxon>Liliopsida</taxon>
        <taxon>Poales</taxon>
        <taxon>Poaceae</taxon>
        <taxon>PACMAD clade</taxon>
        <taxon>Arundinoideae</taxon>
        <taxon>Arundineae</taxon>
        <taxon>Arundo</taxon>
    </lineage>
</organism>
<dbReference type="GO" id="GO:0015144">
    <property type="term" value="F:carbohydrate transmembrane transporter activity"/>
    <property type="evidence" value="ECO:0007669"/>
    <property type="project" value="InterPro"/>
</dbReference>
<dbReference type="Gene3D" id="1.20.1250.20">
    <property type="entry name" value="MFS general substrate transporter like domains"/>
    <property type="match status" value="1"/>
</dbReference>
<dbReference type="InterPro" id="IPR020846">
    <property type="entry name" value="MFS_dom"/>
</dbReference>
<protein>
    <recommendedName>
        <fullName evidence="8">Major facilitator superfamily (MFS) profile domain-containing protein</fullName>
    </recommendedName>
</protein>
<name>A0A0A9A818_ARUDO</name>
<evidence type="ECO:0000313" key="9">
    <source>
        <dbReference type="EMBL" id="JAD45105.1"/>
    </source>
</evidence>
<dbReference type="AlphaFoldDB" id="A0A0A9A818"/>
<feature type="transmembrane region" description="Helical" evidence="7">
    <location>
        <begin position="20"/>
        <end position="41"/>
    </location>
</feature>
<evidence type="ECO:0000256" key="7">
    <source>
        <dbReference type="SAM" id="Phobius"/>
    </source>
</evidence>
<sequence length="86" mass="10065">MFFTALIGQIFLTLLCHLRFGLFYFFGAWVLLMTLFIAMLLPETKNVPLEDVAHVWKKHWFWRKFVIDAGIAGGAEMRKRIALEMS</sequence>
<dbReference type="InterPro" id="IPR045262">
    <property type="entry name" value="STP/PLT_plant"/>
</dbReference>
<reference evidence="9" key="1">
    <citation type="submission" date="2014-09" db="EMBL/GenBank/DDBJ databases">
        <authorList>
            <person name="Magalhaes I.L.F."/>
            <person name="Oliveira U."/>
            <person name="Santos F.R."/>
            <person name="Vidigal T.H.D.A."/>
            <person name="Brescovit A.D."/>
            <person name="Santos A.J."/>
        </authorList>
    </citation>
    <scope>NUCLEOTIDE SEQUENCE</scope>
    <source>
        <tissue evidence="9">Shoot tissue taken approximately 20 cm above the soil surface</tissue>
    </source>
</reference>
<dbReference type="PANTHER" id="PTHR23500:SF178">
    <property type="entry name" value="OS02G0160400 PROTEIN"/>
    <property type="match status" value="1"/>
</dbReference>
<dbReference type="EMBL" id="GBRH01252790">
    <property type="protein sequence ID" value="JAD45105.1"/>
    <property type="molecule type" value="Transcribed_RNA"/>
</dbReference>
<feature type="domain" description="Major facilitator superfamily (MFS) profile" evidence="8">
    <location>
        <begin position="1"/>
        <end position="45"/>
    </location>
</feature>
<dbReference type="GO" id="GO:0016020">
    <property type="term" value="C:membrane"/>
    <property type="evidence" value="ECO:0007669"/>
    <property type="project" value="UniProtKB-SubCell"/>
</dbReference>
<accession>A0A0A9A818</accession>
<keyword evidence="5 7" id="KW-1133">Transmembrane helix</keyword>
<evidence type="ECO:0000256" key="6">
    <source>
        <dbReference type="ARBA" id="ARBA00023136"/>
    </source>
</evidence>
<comment type="subcellular location">
    <subcellularLocation>
        <location evidence="1">Membrane</location>
        <topology evidence="1">Multi-pass membrane protein</topology>
    </subcellularLocation>
</comment>
<keyword evidence="3" id="KW-0813">Transport</keyword>
<comment type="similarity">
    <text evidence="2">Belongs to the major facilitator superfamily. Sugar transporter (TC 2.A.1.1) family.</text>
</comment>
<dbReference type="InterPro" id="IPR036259">
    <property type="entry name" value="MFS_trans_sf"/>
</dbReference>